<organism evidence="2 3">
    <name type="scientific">Oryza meyeriana var. granulata</name>
    <dbReference type="NCBI Taxonomy" id="110450"/>
    <lineage>
        <taxon>Eukaryota</taxon>
        <taxon>Viridiplantae</taxon>
        <taxon>Streptophyta</taxon>
        <taxon>Embryophyta</taxon>
        <taxon>Tracheophyta</taxon>
        <taxon>Spermatophyta</taxon>
        <taxon>Magnoliopsida</taxon>
        <taxon>Liliopsida</taxon>
        <taxon>Poales</taxon>
        <taxon>Poaceae</taxon>
        <taxon>BOP clade</taxon>
        <taxon>Oryzoideae</taxon>
        <taxon>Oryzeae</taxon>
        <taxon>Oryzinae</taxon>
        <taxon>Oryza</taxon>
        <taxon>Oryza meyeriana</taxon>
    </lineage>
</organism>
<evidence type="ECO:0000256" key="1">
    <source>
        <dbReference type="SAM" id="SignalP"/>
    </source>
</evidence>
<dbReference type="Pfam" id="PF20067">
    <property type="entry name" value="SSL_N"/>
    <property type="match status" value="1"/>
</dbReference>
<dbReference type="OrthoDB" id="691990at2759"/>
<sequence length="70" mass="7462">MFFLLLSLASLLISPCTAQQIKTIDTRWTYHLPLPDGISGAESLAFDGKDGLYTGVSDGRVLKCDGNATG</sequence>
<feature type="signal peptide" evidence="1">
    <location>
        <begin position="1"/>
        <end position="18"/>
    </location>
</feature>
<dbReference type="AlphaFoldDB" id="A0A6G1E1H6"/>
<dbReference type="Gene3D" id="2.120.10.30">
    <property type="entry name" value="TolB, C-terminal domain"/>
    <property type="match status" value="1"/>
</dbReference>
<reference evidence="2 3" key="1">
    <citation type="submission" date="2019-11" db="EMBL/GenBank/DDBJ databases">
        <title>Whole genome sequence of Oryza granulata.</title>
        <authorList>
            <person name="Li W."/>
        </authorList>
    </citation>
    <scope>NUCLEOTIDE SEQUENCE [LARGE SCALE GENOMIC DNA]</scope>
    <source>
        <strain evidence="3">cv. Menghai</strain>
        <tissue evidence="2">Leaf</tissue>
    </source>
</reference>
<feature type="chain" id="PRO_5026100214" description="Strictosidine synthase conserved region domain-containing protein" evidence="1">
    <location>
        <begin position="19"/>
        <end position="70"/>
    </location>
</feature>
<keyword evidence="3" id="KW-1185">Reference proteome</keyword>
<dbReference type="InterPro" id="IPR011042">
    <property type="entry name" value="6-blade_b-propeller_TolB-like"/>
</dbReference>
<name>A0A6G1E1H6_9ORYZ</name>
<keyword evidence="1" id="KW-0732">Signal</keyword>
<dbReference type="EMBL" id="SPHZ02000005">
    <property type="protein sequence ID" value="KAF0917783.1"/>
    <property type="molecule type" value="Genomic_DNA"/>
</dbReference>
<evidence type="ECO:0000313" key="2">
    <source>
        <dbReference type="EMBL" id="KAF0917783.1"/>
    </source>
</evidence>
<dbReference type="Proteomes" id="UP000479710">
    <property type="component" value="Unassembled WGS sequence"/>
</dbReference>
<evidence type="ECO:0008006" key="4">
    <source>
        <dbReference type="Google" id="ProtNLM"/>
    </source>
</evidence>
<accession>A0A6G1E1H6</accession>
<protein>
    <recommendedName>
        <fullName evidence="4">Strictosidine synthase conserved region domain-containing protein</fullName>
    </recommendedName>
</protein>
<evidence type="ECO:0000313" key="3">
    <source>
        <dbReference type="Proteomes" id="UP000479710"/>
    </source>
</evidence>
<proteinExistence type="predicted"/>
<gene>
    <name evidence="2" type="ORF">E2562_021468</name>
</gene>
<comment type="caution">
    <text evidence="2">The sequence shown here is derived from an EMBL/GenBank/DDBJ whole genome shotgun (WGS) entry which is preliminary data.</text>
</comment>